<dbReference type="Proteomes" id="UP001367508">
    <property type="component" value="Unassembled WGS sequence"/>
</dbReference>
<evidence type="ECO:0000256" key="1">
    <source>
        <dbReference type="SAM" id="MobiDB-lite"/>
    </source>
</evidence>
<sequence>MPLWRSISPSYMECLLRIDTSDGWECSVTKVLASFEGKADPHIILTKLTRGGKHATIEWVRHGFPRTDQYQIQGPERVYNRHLIGHQVPFSNATYPYEIYHQLNPPSYYPWHNMAQNAPPFNEYEPCGYYEGRSSSFCSHHHHHYPVHSLHHQSSSTSRSDHALGQSSLSSIQPGINVPANIQPTFKPSSRFEKFCFPFSWLCSKN</sequence>
<gene>
    <name evidence="2" type="ORF">VNO77_21159</name>
</gene>
<name>A0AAN9LQY1_CANGL</name>
<evidence type="ECO:0000313" key="3">
    <source>
        <dbReference type="Proteomes" id="UP001367508"/>
    </source>
</evidence>
<evidence type="ECO:0000313" key="2">
    <source>
        <dbReference type="EMBL" id="KAK7340456.1"/>
    </source>
</evidence>
<accession>A0AAN9LQY1</accession>
<proteinExistence type="predicted"/>
<organism evidence="2 3">
    <name type="scientific">Canavalia gladiata</name>
    <name type="common">Sword bean</name>
    <name type="synonym">Dolichos gladiatus</name>
    <dbReference type="NCBI Taxonomy" id="3824"/>
    <lineage>
        <taxon>Eukaryota</taxon>
        <taxon>Viridiplantae</taxon>
        <taxon>Streptophyta</taxon>
        <taxon>Embryophyta</taxon>
        <taxon>Tracheophyta</taxon>
        <taxon>Spermatophyta</taxon>
        <taxon>Magnoliopsida</taxon>
        <taxon>eudicotyledons</taxon>
        <taxon>Gunneridae</taxon>
        <taxon>Pentapetalae</taxon>
        <taxon>rosids</taxon>
        <taxon>fabids</taxon>
        <taxon>Fabales</taxon>
        <taxon>Fabaceae</taxon>
        <taxon>Papilionoideae</taxon>
        <taxon>50 kb inversion clade</taxon>
        <taxon>NPAAA clade</taxon>
        <taxon>indigoferoid/millettioid clade</taxon>
        <taxon>Phaseoleae</taxon>
        <taxon>Canavalia</taxon>
    </lineage>
</organism>
<protein>
    <submittedName>
        <fullName evidence="2">Uncharacterized protein</fullName>
    </submittedName>
</protein>
<keyword evidence="3" id="KW-1185">Reference proteome</keyword>
<feature type="region of interest" description="Disordered" evidence="1">
    <location>
        <begin position="149"/>
        <end position="176"/>
    </location>
</feature>
<feature type="compositionally biased region" description="Polar residues" evidence="1">
    <location>
        <begin position="165"/>
        <end position="176"/>
    </location>
</feature>
<dbReference type="AlphaFoldDB" id="A0AAN9LQY1"/>
<comment type="caution">
    <text evidence="2">The sequence shown here is derived from an EMBL/GenBank/DDBJ whole genome shotgun (WGS) entry which is preliminary data.</text>
</comment>
<reference evidence="2 3" key="1">
    <citation type="submission" date="2024-01" db="EMBL/GenBank/DDBJ databases">
        <title>The genomes of 5 underutilized Papilionoideae crops provide insights into root nodulation and disease resistanc.</title>
        <authorList>
            <person name="Jiang F."/>
        </authorList>
    </citation>
    <scope>NUCLEOTIDE SEQUENCE [LARGE SCALE GENOMIC DNA]</scope>
    <source>
        <strain evidence="2">LVBAO_FW01</strain>
        <tissue evidence="2">Leaves</tissue>
    </source>
</reference>
<dbReference type="EMBL" id="JAYMYQ010000004">
    <property type="protein sequence ID" value="KAK7340456.1"/>
    <property type="molecule type" value="Genomic_DNA"/>
</dbReference>